<dbReference type="OrthoDB" id="3051494at2759"/>
<reference evidence="2" key="1">
    <citation type="submission" date="2020-05" db="EMBL/GenBank/DDBJ databases">
        <title>Mycena genomes resolve the evolution of fungal bioluminescence.</title>
        <authorList>
            <person name="Tsai I.J."/>
        </authorList>
    </citation>
    <scope>NUCLEOTIDE SEQUENCE</scope>
    <source>
        <strain evidence="2">110903Hualien_Pintung</strain>
    </source>
</reference>
<dbReference type="EMBL" id="JACAZE010000015">
    <property type="protein sequence ID" value="KAF7297872.1"/>
    <property type="molecule type" value="Genomic_DNA"/>
</dbReference>
<evidence type="ECO:0000313" key="2">
    <source>
        <dbReference type="EMBL" id="KAF7297872.1"/>
    </source>
</evidence>
<feature type="region of interest" description="Disordered" evidence="1">
    <location>
        <begin position="230"/>
        <end position="253"/>
    </location>
</feature>
<gene>
    <name evidence="2" type="ORF">HMN09_01008000</name>
</gene>
<feature type="region of interest" description="Disordered" evidence="1">
    <location>
        <begin position="173"/>
        <end position="196"/>
    </location>
</feature>
<comment type="caution">
    <text evidence="2">The sequence shown here is derived from an EMBL/GenBank/DDBJ whole genome shotgun (WGS) entry which is preliminary data.</text>
</comment>
<evidence type="ECO:0000256" key="1">
    <source>
        <dbReference type="SAM" id="MobiDB-lite"/>
    </source>
</evidence>
<accession>A0A8H6VXX3</accession>
<sequence>MAPLYAPCPSCGEWIPAALLCRGTIHPNHKGLCASHATTFVGSRRPNPTKSRLPGPMATIFHATTTPSPPPSVLANFPNLNIDPALLDMDPPPPLSSQPRRTSLPSPMPTLAPQDTPQPAPSLSSAPKCAVGPCTRRWTCKKCTNFMCSQCCKKKNNCDYAQHCNNATVSASNGNPAASARPPPVIPSTTSSSRLGVDQLDLSPSKLLATKTHRKPMDTDWQAMYEAGIQKQQRRQREEDQKRVVKHADEEPEHLRQQDLPFFPNFNLSHHERLLKKMGLSTDDEIFVFNTEGFWVREDVNTTFAIRARANNAHPPHQRAVSRLRISIPSPISSPSSPSLYSFASPPPVDDSISPATTMPPSPSPSTINLTTSRGETIDLTWDDTSTSVAVAGPSVALLDGDELWKQGRVVVPDTGRWPTGMYTRDMAFAFKQIGSGKGEAEVEERFGRLFPGVKWVKATFYRQQGFWRNSTQVERETCGSLPRATAGLWTRVRKDLTGYKVFMDKDKVKKV</sequence>
<protein>
    <submittedName>
        <fullName evidence="2">Uncharacterized protein</fullName>
    </submittedName>
</protein>
<dbReference type="AlphaFoldDB" id="A0A8H6VXX3"/>
<keyword evidence="3" id="KW-1185">Reference proteome</keyword>
<evidence type="ECO:0000313" key="3">
    <source>
        <dbReference type="Proteomes" id="UP000613580"/>
    </source>
</evidence>
<feature type="compositionally biased region" description="Pro residues" evidence="1">
    <location>
        <begin position="106"/>
        <end position="120"/>
    </location>
</feature>
<feature type="compositionally biased region" description="Basic and acidic residues" evidence="1">
    <location>
        <begin position="235"/>
        <end position="253"/>
    </location>
</feature>
<feature type="region of interest" description="Disordered" evidence="1">
    <location>
        <begin position="333"/>
        <end position="370"/>
    </location>
</feature>
<organism evidence="2 3">
    <name type="scientific">Mycena chlorophos</name>
    <name type="common">Agaric fungus</name>
    <name type="synonym">Agaricus chlorophos</name>
    <dbReference type="NCBI Taxonomy" id="658473"/>
    <lineage>
        <taxon>Eukaryota</taxon>
        <taxon>Fungi</taxon>
        <taxon>Dikarya</taxon>
        <taxon>Basidiomycota</taxon>
        <taxon>Agaricomycotina</taxon>
        <taxon>Agaricomycetes</taxon>
        <taxon>Agaricomycetidae</taxon>
        <taxon>Agaricales</taxon>
        <taxon>Marasmiineae</taxon>
        <taxon>Mycenaceae</taxon>
        <taxon>Mycena</taxon>
    </lineage>
</organism>
<dbReference type="Proteomes" id="UP000613580">
    <property type="component" value="Unassembled WGS sequence"/>
</dbReference>
<feature type="compositionally biased region" description="Low complexity" evidence="1">
    <location>
        <begin position="333"/>
        <end position="344"/>
    </location>
</feature>
<feature type="region of interest" description="Disordered" evidence="1">
    <location>
        <begin position="86"/>
        <end position="126"/>
    </location>
</feature>
<proteinExistence type="predicted"/>
<name>A0A8H6VXX3_MYCCL</name>